<dbReference type="Gene3D" id="3.40.960.10">
    <property type="entry name" value="VSR Endonuclease"/>
    <property type="match status" value="1"/>
</dbReference>
<evidence type="ECO:0008006" key="2">
    <source>
        <dbReference type="Google" id="ProtNLM"/>
    </source>
</evidence>
<proteinExistence type="predicted"/>
<comment type="caution">
    <text evidence="1">The sequence shown here is derived from an EMBL/GenBank/DDBJ whole genome shotgun (WGS) entry which is preliminary data.</text>
</comment>
<dbReference type="EMBL" id="LAZR01003938">
    <property type="protein sequence ID" value="KKN13275.1"/>
    <property type="molecule type" value="Genomic_DNA"/>
</dbReference>
<sequence>MTCLECNKELSYDAHRKAMDRLGVELCEMHQRRIIKLIEINKTPREAIQLYYGLKESGVNAMLEWWDGTKSIDIAISRVKLNIEIDTEYHMMTHEQAINDLEEAMHSFKNGFTTIRIPHVLIKYYLKETVVNILGIMDGLRVHLKAI</sequence>
<dbReference type="AlphaFoldDB" id="A0A0F9N195"/>
<name>A0A0F9N195_9ZZZZ</name>
<accession>A0A0F9N195</accession>
<protein>
    <recommendedName>
        <fullName evidence="2">DUF559 domain-containing protein</fullName>
    </recommendedName>
</protein>
<evidence type="ECO:0000313" key="1">
    <source>
        <dbReference type="EMBL" id="KKN13275.1"/>
    </source>
</evidence>
<gene>
    <name evidence="1" type="ORF">LCGC14_1008020</name>
</gene>
<organism evidence="1">
    <name type="scientific">marine sediment metagenome</name>
    <dbReference type="NCBI Taxonomy" id="412755"/>
    <lineage>
        <taxon>unclassified sequences</taxon>
        <taxon>metagenomes</taxon>
        <taxon>ecological metagenomes</taxon>
    </lineage>
</organism>
<reference evidence="1" key="1">
    <citation type="journal article" date="2015" name="Nature">
        <title>Complex archaea that bridge the gap between prokaryotes and eukaryotes.</title>
        <authorList>
            <person name="Spang A."/>
            <person name="Saw J.H."/>
            <person name="Jorgensen S.L."/>
            <person name="Zaremba-Niedzwiedzka K."/>
            <person name="Martijn J."/>
            <person name="Lind A.E."/>
            <person name="van Eijk R."/>
            <person name="Schleper C."/>
            <person name="Guy L."/>
            <person name="Ettema T.J."/>
        </authorList>
    </citation>
    <scope>NUCLEOTIDE SEQUENCE</scope>
</reference>